<dbReference type="Pfam" id="PF00892">
    <property type="entry name" value="EamA"/>
    <property type="match status" value="2"/>
</dbReference>
<comment type="caution">
    <text evidence="7">The sequence shown here is derived from an EMBL/GenBank/DDBJ whole genome shotgun (WGS) entry which is preliminary data.</text>
</comment>
<dbReference type="AlphaFoldDB" id="A0A2T5MHG0"/>
<evidence type="ECO:0000256" key="4">
    <source>
        <dbReference type="ARBA" id="ARBA00023136"/>
    </source>
</evidence>
<dbReference type="Proteomes" id="UP000244248">
    <property type="component" value="Unassembled WGS sequence"/>
</dbReference>
<keyword evidence="2 5" id="KW-0812">Transmembrane</keyword>
<keyword evidence="4 5" id="KW-0472">Membrane</keyword>
<keyword evidence="8" id="KW-1185">Reference proteome</keyword>
<evidence type="ECO:0000313" key="7">
    <source>
        <dbReference type="EMBL" id="PTU32010.1"/>
    </source>
</evidence>
<feature type="transmembrane region" description="Helical" evidence="5">
    <location>
        <begin position="236"/>
        <end position="255"/>
    </location>
</feature>
<protein>
    <submittedName>
        <fullName evidence="7">EamA family transporter</fullName>
    </submittedName>
</protein>
<feature type="domain" description="EamA" evidence="6">
    <location>
        <begin position="151"/>
        <end position="277"/>
    </location>
</feature>
<dbReference type="SUPFAM" id="SSF103481">
    <property type="entry name" value="Multidrug resistance efflux transporter EmrE"/>
    <property type="match status" value="2"/>
</dbReference>
<dbReference type="InterPro" id="IPR000620">
    <property type="entry name" value="EamA_dom"/>
</dbReference>
<dbReference type="InterPro" id="IPR037185">
    <property type="entry name" value="EmrE-like"/>
</dbReference>
<feature type="transmembrane region" description="Helical" evidence="5">
    <location>
        <begin position="206"/>
        <end position="224"/>
    </location>
</feature>
<gene>
    <name evidence="7" type="ORF">CJD38_04850</name>
</gene>
<evidence type="ECO:0000313" key="8">
    <source>
        <dbReference type="Proteomes" id="UP000244248"/>
    </source>
</evidence>
<evidence type="ECO:0000256" key="2">
    <source>
        <dbReference type="ARBA" id="ARBA00022692"/>
    </source>
</evidence>
<comment type="subcellular location">
    <subcellularLocation>
        <location evidence="1">Membrane</location>
        <topology evidence="1">Multi-pass membrane protein</topology>
    </subcellularLocation>
</comment>
<feature type="transmembrane region" description="Helical" evidence="5">
    <location>
        <begin position="122"/>
        <end position="139"/>
    </location>
</feature>
<sequence>MQNDLRRGALFAVSAAAAFSVTGACVKAASINAPTEVVVFFRSAISLLVLLPWILRQGVSSLRSERVGGHLWRAAFGVSAMYAFFYAIGHMHLAEAMLLTYSTPLFIPFIAWYWIGEKPPAVVYPAALTGLVGIAFIVKPGSEEINWFAGMVGVCSGILAACAMVSIRRISDTEPAPRIVFYFVAMATVISSIPMLWAWQTPDATTLLQLIGAGLTATVGQLCLTRAYAMAPAARVGPFTYAAVIFSALIAWMIWDERMDAWSVLGSLLVIATCVMVGWKRPEPRLEE</sequence>
<feature type="transmembrane region" description="Helical" evidence="5">
    <location>
        <begin position="71"/>
        <end position="90"/>
    </location>
</feature>
<evidence type="ECO:0000256" key="5">
    <source>
        <dbReference type="SAM" id="Phobius"/>
    </source>
</evidence>
<evidence type="ECO:0000259" key="6">
    <source>
        <dbReference type="Pfam" id="PF00892"/>
    </source>
</evidence>
<organism evidence="7 8">
    <name type="scientific">Stenotrophobium rhamnosiphilum</name>
    <dbReference type="NCBI Taxonomy" id="2029166"/>
    <lineage>
        <taxon>Bacteria</taxon>
        <taxon>Pseudomonadati</taxon>
        <taxon>Pseudomonadota</taxon>
        <taxon>Gammaproteobacteria</taxon>
        <taxon>Nevskiales</taxon>
        <taxon>Nevskiaceae</taxon>
        <taxon>Stenotrophobium</taxon>
    </lineage>
</organism>
<proteinExistence type="predicted"/>
<feature type="transmembrane region" description="Helical" evidence="5">
    <location>
        <begin position="145"/>
        <end position="167"/>
    </location>
</feature>
<dbReference type="PANTHER" id="PTHR22911:SF6">
    <property type="entry name" value="SOLUTE CARRIER FAMILY 35 MEMBER G1"/>
    <property type="match status" value="1"/>
</dbReference>
<dbReference type="OrthoDB" id="5565182at2"/>
<keyword evidence="3 5" id="KW-1133">Transmembrane helix</keyword>
<evidence type="ECO:0000256" key="1">
    <source>
        <dbReference type="ARBA" id="ARBA00004141"/>
    </source>
</evidence>
<dbReference type="EMBL" id="QANS01000002">
    <property type="protein sequence ID" value="PTU32010.1"/>
    <property type="molecule type" value="Genomic_DNA"/>
</dbReference>
<accession>A0A2T5MHG0</accession>
<feature type="transmembrane region" description="Helical" evidence="5">
    <location>
        <begin position="261"/>
        <end position="279"/>
    </location>
</feature>
<feature type="transmembrane region" description="Helical" evidence="5">
    <location>
        <begin position="39"/>
        <end position="59"/>
    </location>
</feature>
<dbReference type="PANTHER" id="PTHR22911">
    <property type="entry name" value="ACYL-MALONYL CONDENSING ENZYME-RELATED"/>
    <property type="match status" value="1"/>
</dbReference>
<feature type="transmembrane region" description="Helical" evidence="5">
    <location>
        <begin position="179"/>
        <end position="200"/>
    </location>
</feature>
<evidence type="ECO:0000256" key="3">
    <source>
        <dbReference type="ARBA" id="ARBA00022989"/>
    </source>
</evidence>
<feature type="domain" description="EamA" evidence="6">
    <location>
        <begin position="7"/>
        <end position="138"/>
    </location>
</feature>
<dbReference type="RefSeq" id="WP_107939201.1">
    <property type="nucleotide sequence ID" value="NZ_QANS01000002.1"/>
</dbReference>
<reference evidence="7 8" key="1">
    <citation type="submission" date="2018-04" db="EMBL/GenBank/DDBJ databases">
        <title>Novel species isolated from glacier.</title>
        <authorList>
            <person name="Liu Q."/>
            <person name="Xin Y.-H."/>
        </authorList>
    </citation>
    <scope>NUCLEOTIDE SEQUENCE [LARGE SCALE GENOMIC DNA]</scope>
    <source>
        <strain evidence="7 8">GT1R17</strain>
    </source>
</reference>
<dbReference type="GO" id="GO:0016020">
    <property type="term" value="C:membrane"/>
    <property type="evidence" value="ECO:0007669"/>
    <property type="project" value="UniProtKB-SubCell"/>
</dbReference>
<dbReference type="PROSITE" id="PS51257">
    <property type="entry name" value="PROKAR_LIPOPROTEIN"/>
    <property type="match status" value="1"/>
</dbReference>
<name>A0A2T5MHG0_9GAMM</name>
<feature type="transmembrane region" description="Helical" evidence="5">
    <location>
        <begin position="96"/>
        <end position="115"/>
    </location>
</feature>